<keyword evidence="3" id="KW-1185">Reference proteome</keyword>
<reference evidence="2 3" key="1">
    <citation type="submission" date="2018-11" db="EMBL/GenBank/DDBJ databases">
        <title>Chitinophaga lutea sp.nov., isolate from arsenic contaminated soil.</title>
        <authorList>
            <person name="Zong Y."/>
        </authorList>
    </citation>
    <scope>NUCLEOTIDE SEQUENCE [LARGE SCALE GENOMIC DNA]</scope>
    <source>
        <strain evidence="2 3">ZY74</strain>
    </source>
</reference>
<protein>
    <submittedName>
        <fullName evidence="2">Uncharacterized protein</fullName>
    </submittedName>
</protein>
<dbReference type="EMBL" id="RPDH01000002">
    <property type="protein sequence ID" value="RPE08996.1"/>
    <property type="molecule type" value="Genomic_DNA"/>
</dbReference>
<dbReference type="InterPro" id="IPR013783">
    <property type="entry name" value="Ig-like_fold"/>
</dbReference>
<dbReference type="AlphaFoldDB" id="A0A3N4PLB1"/>
<evidence type="ECO:0000313" key="3">
    <source>
        <dbReference type="Proteomes" id="UP000278351"/>
    </source>
</evidence>
<comment type="caution">
    <text evidence="2">The sequence shown here is derived from an EMBL/GenBank/DDBJ whole genome shotgun (WGS) entry which is preliminary data.</text>
</comment>
<proteinExistence type="predicted"/>
<evidence type="ECO:0000313" key="2">
    <source>
        <dbReference type="EMBL" id="RPE08996.1"/>
    </source>
</evidence>
<feature type="signal peptide" evidence="1">
    <location>
        <begin position="1"/>
        <end position="18"/>
    </location>
</feature>
<dbReference type="OrthoDB" id="613792at2"/>
<evidence type="ECO:0000256" key="1">
    <source>
        <dbReference type="SAM" id="SignalP"/>
    </source>
</evidence>
<dbReference type="Gene3D" id="2.60.40.10">
    <property type="entry name" value="Immunoglobulins"/>
    <property type="match status" value="1"/>
</dbReference>
<dbReference type="RefSeq" id="WP_123847996.1">
    <property type="nucleotide sequence ID" value="NZ_RPDH01000002.1"/>
</dbReference>
<accession>A0A3N4PLB1</accession>
<dbReference type="Proteomes" id="UP000278351">
    <property type="component" value="Unassembled WGS sequence"/>
</dbReference>
<dbReference type="PROSITE" id="PS51257">
    <property type="entry name" value="PROKAR_LIPOPROTEIN"/>
    <property type="match status" value="1"/>
</dbReference>
<gene>
    <name evidence="2" type="ORF">EGT74_18460</name>
</gene>
<feature type="chain" id="PRO_5018159537" evidence="1">
    <location>
        <begin position="19"/>
        <end position="530"/>
    </location>
</feature>
<keyword evidence="1" id="KW-0732">Signal</keyword>
<organism evidence="2 3">
    <name type="scientific">Chitinophaga lutea</name>
    <dbReference type="NCBI Taxonomy" id="2488634"/>
    <lineage>
        <taxon>Bacteria</taxon>
        <taxon>Pseudomonadati</taxon>
        <taxon>Bacteroidota</taxon>
        <taxon>Chitinophagia</taxon>
        <taxon>Chitinophagales</taxon>
        <taxon>Chitinophagaceae</taxon>
        <taxon>Chitinophaga</taxon>
    </lineage>
</organism>
<sequence>MKTTILKISMLAAVVMIAACSKPRVFPDTGLTDVPELKEATAQFLWIGPEYKLVLKAKLADEKGISKVRIKNGEWQIDSVLAAGNQTTYDISETFLVSKDVNPTKHQVELTITNSNGGITKTNVEVEDLSAQNQIPGYSPDLLPPAITVTKPTVTKYLGFTNDPVNIEVEAAITDTKIVSVEVKVWGETAAGEPVLVEDIRKPAGEAEEKSFQYARSFALPAGKVGEYQYVVKSTDASGNKSVKGGIITVGYIDKLYLSDAETEAEALNQGFDHMGAARGIGTLVSMTKQGANTFVADVYYRNAATDNIRFVAFLGTDVPFITNQSKLNYTFAGPNVAAMSAAEPGKITTSLAAAGFKLPVSQKGYYKVTVDMTARTIRAVAFAPPAPADAVKYPGWTAANPWPYLAVTGPAVTGSAGGWTEAATSPKLQKESDHPYLYTGTFKTTGNSDNMSLNAPQSANSDVWGKGWFRMTAARANMKDDYGSLITRVGPVGASTGGANWGFSLSPRGTFKATYDIVLQRFRVVRTGD</sequence>
<name>A0A3N4PLB1_9BACT</name>